<evidence type="ECO:0000256" key="10">
    <source>
        <dbReference type="PIRSR" id="PIRSR604809-50"/>
    </source>
</evidence>
<evidence type="ECO:0000259" key="16">
    <source>
        <dbReference type="PROSITE" id="PS51987"/>
    </source>
</evidence>
<evidence type="ECO:0000256" key="11">
    <source>
        <dbReference type="PROSITE-ProRule" id="PRU01330"/>
    </source>
</evidence>
<dbReference type="PROSITE" id="PS00181">
    <property type="entry name" value="GLNA_ATP"/>
    <property type="match status" value="1"/>
</dbReference>
<feature type="binding site" evidence="7">
    <location>
        <position position="329"/>
    </location>
    <ligand>
        <name>L-glutamate</name>
        <dbReference type="ChEBI" id="CHEBI:29985"/>
    </ligand>
</feature>
<feature type="binding site" evidence="7">
    <location>
        <position position="317"/>
    </location>
    <ligand>
        <name>L-glutamate</name>
        <dbReference type="ChEBI" id="CHEBI:29985"/>
    </ligand>
</feature>
<dbReference type="SUPFAM" id="SSF55931">
    <property type="entry name" value="Glutamine synthetase/guanido kinase"/>
    <property type="match status" value="1"/>
</dbReference>
<keyword evidence="6 8" id="KW-0067">ATP-binding</keyword>
<name>A0A7J2U7E4_9CREN</name>
<feature type="binding site" evidence="9">
    <location>
        <position position="257"/>
    </location>
    <ligand>
        <name>Mg(2+)</name>
        <dbReference type="ChEBI" id="CHEBI:18420"/>
        <label>1</label>
    </ligand>
</feature>
<dbReference type="GO" id="GO:0005737">
    <property type="term" value="C:cytoplasm"/>
    <property type="evidence" value="ECO:0007669"/>
    <property type="project" value="UniProtKB-SubCell"/>
</dbReference>
<feature type="binding site" evidence="7">
    <location>
        <position position="350"/>
    </location>
    <ligand>
        <name>L-glutamate</name>
        <dbReference type="ChEBI" id="CHEBI:29985"/>
    </ligand>
</feature>
<feature type="domain" description="GS beta-grasp" evidence="15">
    <location>
        <begin position="11"/>
        <end position="95"/>
    </location>
</feature>
<dbReference type="PROSITE" id="PS00180">
    <property type="entry name" value="GLNA_1"/>
    <property type="match status" value="1"/>
</dbReference>
<dbReference type="InterPro" id="IPR027302">
    <property type="entry name" value="Gln_synth_N_conserv_site"/>
</dbReference>
<dbReference type="Pfam" id="PF00120">
    <property type="entry name" value="Gln-synt_C"/>
    <property type="match status" value="1"/>
</dbReference>
<evidence type="ECO:0000256" key="12">
    <source>
        <dbReference type="RuleBase" id="RU000384"/>
    </source>
</evidence>
<evidence type="ECO:0000313" key="17">
    <source>
        <dbReference type="EMBL" id="HEM68132.1"/>
    </source>
</evidence>
<evidence type="ECO:0000256" key="13">
    <source>
        <dbReference type="RuleBase" id="RU000385"/>
    </source>
</evidence>
<evidence type="ECO:0000256" key="5">
    <source>
        <dbReference type="ARBA" id="ARBA00022741"/>
    </source>
</evidence>
<keyword evidence="4 14" id="KW-0436">Ligase</keyword>
<accession>A0A7J2U7E4</accession>
<sequence length="459" mass="51964">MDLDSVVDEVKKLKWVEMQFTDLVGYLRTVLVSSDQIDVEVFSNGMGKLDGSSVKGFTGIEESDMNLKPDPSTFAVMPWEEGLGRFICDVYKASERFAKDPRLVGQKLDEMLGAENLKTFLSAELEFFIFNKVSAYVDGWKQSYEVISDEGSWAGVAPFNKAKDGYYVPYPKDRFLHLKMEFGDVLKKYFKLQVEVLHHEVAAASQHEINFRGGTTTYAADAIQTVKYVIKALAYKQGLIATFMPKPLYGDNGSGMHVHVSIWRGDENLFYDPNDSYAGLSQFARYFIGGLIEHGRALSAIVSPTVNSYKRLVPGYEAPVYLVWSKANRSAAIRVPAYSNSYKSKRIEYRPPDPSANPYLALSAIVLAGLDGVRKKRESGDPIDENVYRIPPMKRRELGIKELPGSLEEALDELEADNEWLRPVFSRELIETYIELKREEARKVNSYPTPVEIMMYYDV</sequence>
<evidence type="ECO:0000256" key="8">
    <source>
        <dbReference type="PIRSR" id="PIRSR604809-2"/>
    </source>
</evidence>
<dbReference type="Gene3D" id="3.10.20.70">
    <property type="entry name" value="Glutamine synthetase, N-terminal domain"/>
    <property type="match status" value="1"/>
</dbReference>
<evidence type="ECO:0000256" key="2">
    <source>
        <dbReference type="ARBA" id="ARBA00009897"/>
    </source>
</evidence>
<keyword evidence="5 8" id="KW-0547">Nucleotide-binding</keyword>
<comment type="catalytic activity">
    <reaction evidence="14">
        <text>L-glutamate + NH4(+) + ATP = L-glutamine + ADP + phosphate + H(+)</text>
        <dbReference type="Rhea" id="RHEA:16169"/>
        <dbReference type="ChEBI" id="CHEBI:15378"/>
        <dbReference type="ChEBI" id="CHEBI:28938"/>
        <dbReference type="ChEBI" id="CHEBI:29985"/>
        <dbReference type="ChEBI" id="CHEBI:30616"/>
        <dbReference type="ChEBI" id="CHEBI:43474"/>
        <dbReference type="ChEBI" id="CHEBI:58359"/>
        <dbReference type="ChEBI" id="CHEBI:456216"/>
        <dbReference type="EC" id="6.3.1.2"/>
    </reaction>
</comment>
<dbReference type="PROSITE" id="PS51986">
    <property type="entry name" value="GS_BETA_GRASP"/>
    <property type="match status" value="1"/>
</dbReference>
<reference evidence="17" key="1">
    <citation type="journal article" date="2020" name="mSystems">
        <title>Genome- and Community-Level Interaction Insights into Carbon Utilization and Element Cycling Functions of Hydrothermarchaeota in Hydrothermal Sediment.</title>
        <authorList>
            <person name="Zhou Z."/>
            <person name="Liu Y."/>
            <person name="Xu W."/>
            <person name="Pan J."/>
            <person name="Luo Z.H."/>
            <person name="Li M."/>
        </authorList>
    </citation>
    <scope>NUCLEOTIDE SEQUENCE [LARGE SCALE GENOMIC DNA]</scope>
    <source>
        <strain evidence="17">SpSt-125</strain>
    </source>
</reference>
<feature type="binding site" evidence="9">
    <location>
        <position position="126"/>
    </location>
    <ligand>
        <name>Mg(2+)</name>
        <dbReference type="ChEBI" id="CHEBI:18420"/>
        <label>1</label>
    </ligand>
</feature>
<keyword evidence="9" id="KW-0479">Metal-binding</keyword>
<dbReference type="InterPro" id="IPR036651">
    <property type="entry name" value="Gln_synt_N_sf"/>
</dbReference>
<feature type="domain" description="GS catalytic" evidence="16">
    <location>
        <begin position="101"/>
        <end position="459"/>
    </location>
</feature>
<keyword evidence="9" id="KW-0460">Magnesium</keyword>
<evidence type="ECO:0000256" key="14">
    <source>
        <dbReference type="RuleBase" id="RU004356"/>
    </source>
</evidence>
<feature type="modified residue" description="O-AMP-tyrosine" evidence="10">
    <location>
        <position position="388"/>
    </location>
</feature>
<dbReference type="GO" id="GO:0004356">
    <property type="term" value="F:glutamine synthetase activity"/>
    <property type="evidence" value="ECO:0007669"/>
    <property type="project" value="UniProtKB-EC"/>
</dbReference>
<dbReference type="PANTHER" id="PTHR43407:SF1">
    <property type="entry name" value="LENGSIN"/>
    <property type="match status" value="1"/>
</dbReference>
<comment type="caution">
    <text evidence="17">The sequence shown here is derived from an EMBL/GenBank/DDBJ whole genome shotgun (WGS) entry which is preliminary data.</text>
</comment>
<dbReference type="Gene3D" id="3.30.590.10">
    <property type="entry name" value="Glutamine synthetase/guanido kinase, catalytic domain"/>
    <property type="match status" value="1"/>
</dbReference>
<dbReference type="AlphaFoldDB" id="A0A7J2U7E4"/>
<proteinExistence type="inferred from homology"/>
<dbReference type="InterPro" id="IPR008147">
    <property type="entry name" value="Gln_synt_N"/>
</dbReference>
<dbReference type="Pfam" id="PF03951">
    <property type="entry name" value="Gln-synt_N"/>
    <property type="match status" value="1"/>
</dbReference>
<dbReference type="GO" id="GO:0016020">
    <property type="term" value="C:membrane"/>
    <property type="evidence" value="ECO:0007669"/>
    <property type="project" value="TreeGrafter"/>
</dbReference>
<organism evidence="17">
    <name type="scientific">Ignisphaera aggregans</name>
    <dbReference type="NCBI Taxonomy" id="334771"/>
    <lineage>
        <taxon>Archaea</taxon>
        <taxon>Thermoproteota</taxon>
        <taxon>Thermoprotei</taxon>
        <taxon>Desulfurococcales</taxon>
        <taxon>Desulfurococcaceae</taxon>
        <taxon>Ignisphaera</taxon>
    </lineage>
</organism>
<feature type="binding site" evidence="9">
    <location>
        <position position="200"/>
    </location>
    <ligand>
        <name>Mg(2+)</name>
        <dbReference type="ChEBI" id="CHEBI:18420"/>
        <label>1</label>
    </ligand>
</feature>
<dbReference type="PROSITE" id="PS51987">
    <property type="entry name" value="GS_CATALYTIC"/>
    <property type="match status" value="1"/>
</dbReference>
<keyword evidence="3 13" id="KW-0963">Cytoplasm</keyword>
<evidence type="ECO:0000256" key="6">
    <source>
        <dbReference type="ARBA" id="ARBA00022840"/>
    </source>
</evidence>
<evidence type="ECO:0000256" key="7">
    <source>
        <dbReference type="PIRSR" id="PIRSR604809-1"/>
    </source>
</evidence>
<dbReference type="GO" id="GO:0005524">
    <property type="term" value="F:ATP binding"/>
    <property type="evidence" value="ECO:0007669"/>
    <property type="project" value="UniProtKB-KW"/>
</dbReference>
<protein>
    <recommendedName>
        <fullName evidence="14">Glutamine synthetase</fullName>
        <ecNumber evidence="14">6.3.1.2</ecNumber>
    </recommendedName>
</protein>
<comment type="similarity">
    <text evidence="2 11 12">Belongs to the glutamine synthetase family.</text>
</comment>
<evidence type="ECO:0000259" key="15">
    <source>
        <dbReference type="PROSITE" id="PS51986"/>
    </source>
</evidence>
<dbReference type="InterPro" id="IPR008146">
    <property type="entry name" value="Gln_synth_cat_dom"/>
</dbReference>
<gene>
    <name evidence="17" type="primary">glnA</name>
    <name evidence="17" type="ORF">ENO26_11350</name>
</gene>
<feature type="binding site" evidence="9">
    <location>
        <position position="208"/>
    </location>
    <ligand>
        <name>Mg(2+)</name>
        <dbReference type="ChEBI" id="CHEBI:18420"/>
        <label>1</label>
    </ligand>
</feature>
<dbReference type="InterPro" id="IPR014746">
    <property type="entry name" value="Gln_synth/guanido_kin_cat_dom"/>
</dbReference>
<keyword evidence="10" id="KW-0597">Phosphoprotein</keyword>
<feature type="binding site" evidence="8">
    <location>
        <position position="343"/>
    </location>
    <ligand>
        <name>ATP</name>
        <dbReference type="ChEBI" id="CHEBI:30616"/>
    </ligand>
</feature>
<dbReference type="GO" id="GO:0019740">
    <property type="term" value="P:nitrogen utilization"/>
    <property type="evidence" value="ECO:0007669"/>
    <property type="project" value="TreeGrafter"/>
</dbReference>
<feature type="binding site" evidence="8">
    <location>
        <begin position="259"/>
        <end position="261"/>
    </location>
    <ligand>
        <name>ATP</name>
        <dbReference type="ChEBI" id="CHEBI:30616"/>
    </ligand>
</feature>
<dbReference type="NCBIfam" id="TIGR00653">
    <property type="entry name" value="GlnA"/>
    <property type="match status" value="1"/>
</dbReference>
<dbReference type="InterPro" id="IPR027303">
    <property type="entry name" value="Gln_synth_gly_rich_site"/>
</dbReference>
<dbReference type="PANTHER" id="PTHR43407">
    <property type="entry name" value="GLUTAMINE SYNTHETASE"/>
    <property type="match status" value="1"/>
</dbReference>
<dbReference type="EC" id="6.3.1.2" evidence="14"/>
<feature type="binding site" evidence="8">
    <location>
        <position position="329"/>
    </location>
    <ligand>
        <name>ATP</name>
        <dbReference type="ChEBI" id="CHEBI:30616"/>
    </ligand>
</feature>
<feature type="binding site" evidence="8">
    <location>
        <position position="195"/>
    </location>
    <ligand>
        <name>ATP</name>
        <dbReference type="ChEBI" id="CHEBI:30616"/>
    </ligand>
</feature>
<evidence type="ECO:0000256" key="3">
    <source>
        <dbReference type="ARBA" id="ARBA00022490"/>
    </source>
</evidence>
<feature type="binding site" evidence="7">
    <location>
        <position position="311"/>
    </location>
    <ligand>
        <name>L-glutamate</name>
        <dbReference type="ChEBI" id="CHEBI:29985"/>
    </ligand>
</feature>
<dbReference type="SMART" id="SM01230">
    <property type="entry name" value="Gln-synt_C"/>
    <property type="match status" value="1"/>
</dbReference>
<evidence type="ECO:0000256" key="4">
    <source>
        <dbReference type="ARBA" id="ARBA00022598"/>
    </source>
</evidence>
<dbReference type="InterPro" id="IPR004809">
    <property type="entry name" value="Gln_synth_I"/>
</dbReference>
<comment type="cofactor">
    <cofactor evidence="9">
        <name>Mg(2+)</name>
        <dbReference type="ChEBI" id="CHEBI:18420"/>
    </cofactor>
    <text evidence="9">Binds 2 Mg(2+) ions per subunit.</text>
</comment>
<feature type="binding site" evidence="9">
    <location>
        <position position="348"/>
    </location>
    <ligand>
        <name>Mg(2+)</name>
        <dbReference type="ChEBI" id="CHEBI:18420"/>
        <label>1</label>
    </ligand>
</feature>
<dbReference type="EMBL" id="DSEU01000079">
    <property type="protein sequence ID" value="HEM68132.1"/>
    <property type="molecule type" value="Genomic_DNA"/>
</dbReference>
<dbReference type="GO" id="GO:0006542">
    <property type="term" value="P:glutamine biosynthetic process"/>
    <property type="evidence" value="ECO:0007669"/>
    <property type="project" value="InterPro"/>
</dbReference>
<feature type="binding site" evidence="7">
    <location>
        <begin position="252"/>
        <end position="253"/>
    </location>
    <ligand>
        <name>L-glutamate</name>
        <dbReference type="ChEBI" id="CHEBI:29985"/>
    </ligand>
</feature>
<comment type="subcellular location">
    <subcellularLocation>
        <location evidence="1 13">Cytoplasm</location>
    </subcellularLocation>
</comment>
<dbReference type="GO" id="GO:0046872">
    <property type="term" value="F:metal ion binding"/>
    <property type="evidence" value="ECO:0007669"/>
    <property type="project" value="UniProtKB-KW"/>
</dbReference>
<feature type="binding site" evidence="9">
    <location>
        <position position="124"/>
    </location>
    <ligand>
        <name>Mg(2+)</name>
        <dbReference type="ChEBI" id="CHEBI:18420"/>
        <label>1</label>
    </ligand>
</feature>
<evidence type="ECO:0000256" key="9">
    <source>
        <dbReference type="PIRSR" id="PIRSR604809-3"/>
    </source>
</evidence>
<dbReference type="SUPFAM" id="SSF54368">
    <property type="entry name" value="Glutamine synthetase, N-terminal domain"/>
    <property type="match status" value="1"/>
</dbReference>
<evidence type="ECO:0000256" key="1">
    <source>
        <dbReference type="ARBA" id="ARBA00004496"/>
    </source>
</evidence>